<comment type="caution">
    <text evidence="1">The sequence shown here is derived from an EMBL/GenBank/DDBJ whole genome shotgun (WGS) entry which is preliminary data.</text>
</comment>
<dbReference type="Proteomes" id="UP000216207">
    <property type="component" value="Unassembled WGS sequence"/>
</dbReference>
<reference evidence="1 2" key="1">
    <citation type="submission" date="2017-07" db="EMBL/GenBank/DDBJ databases">
        <title>Isolation and whole genome analysis of endospore-forming bacteria from heroin.</title>
        <authorList>
            <person name="Kalinowski J."/>
            <person name="Ahrens B."/>
            <person name="Al-Dilaimi A."/>
            <person name="Winkler A."/>
            <person name="Wibberg D."/>
            <person name="Schleenbecker U."/>
            <person name="Ruckert C."/>
            <person name="Wolfel R."/>
            <person name="Grass G."/>
        </authorList>
    </citation>
    <scope>NUCLEOTIDE SEQUENCE [LARGE SCALE GENOMIC DNA]</scope>
    <source>
        <strain evidence="1 2">7539</strain>
    </source>
</reference>
<evidence type="ECO:0000313" key="1">
    <source>
        <dbReference type="EMBL" id="PAE86889.1"/>
    </source>
</evidence>
<evidence type="ECO:0000313" key="2">
    <source>
        <dbReference type="Proteomes" id="UP000216207"/>
    </source>
</evidence>
<protein>
    <submittedName>
        <fullName evidence="1">Uncharacterized protein</fullName>
    </submittedName>
</protein>
<sequence>MLILIRIIVMFKKFDGGENMEYKNLIQSTIKEVYPNYLVKVLLKKLEEKNIVSYKEDLLTQNAYIFSNEDETPYHPKYDTTELLAALDNKTNEVISVVQEQEYESPYSYSALFEIEEEWKDNLDLAIQEGLILPVESENYNHDQLANNVMNSIPSYKKASSLHILKFSLHLIGYLPQEHDNKREIVYPVVCLLNSETNMVEIRFEKVKGYISNGESGFYVKKVEEVKQKIESLLGIELLAINLSSIVKYIKESLNESEENEVAVSAQALEYHTGSKAVLDSGNNDNMILPLIGNLKDILKNNEELFDANDQTKQIQEMLEEIILEAEYLSDHPWITLAWKNDVKSKIVKVKFLFNYHGQDFSVLQYYGSNADSERMSYVTQFIFDNKQRLASQTE</sequence>
<accession>A0A268NUE7</accession>
<gene>
    <name evidence="1" type="ORF">CHH72_21420</name>
</gene>
<dbReference type="AlphaFoldDB" id="A0A268NUE7"/>
<name>A0A268NUE7_SHOCL</name>
<proteinExistence type="predicted"/>
<dbReference type="EMBL" id="NPCC01000045">
    <property type="protein sequence ID" value="PAE86889.1"/>
    <property type="molecule type" value="Genomic_DNA"/>
</dbReference>
<organism evidence="1 2">
    <name type="scientific">Shouchella clausii</name>
    <name type="common">Alkalihalobacillus clausii</name>
    <dbReference type="NCBI Taxonomy" id="79880"/>
    <lineage>
        <taxon>Bacteria</taxon>
        <taxon>Bacillati</taxon>
        <taxon>Bacillota</taxon>
        <taxon>Bacilli</taxon>
        <taxon>Bacillales</taxon>
        <taxon>Bacillaceae</taxon>
        <taxon>Shouchella</taxon>
    </lineage>
</organism>